<dbReference type="RefSeq" id="WP_264797216.1">
    <property type="nucleotide sequence ID" value="NZ_BRVS01000027.1"/>
</dbReference>
<dbReference type="EMBL" id="BRVS01000027">
    <property type="protein sequence ID" value="GLB69130.1"/>
    <property type="molecule type" value="Genomic_DNA"/>
</dbReference>
<name>A0ABQ5MZ32_9MICC</name>
<dbReference type="InterPro" id="IPR053146">
    <property type="entry name" value="QDO-like"/>
</dbReference>
<feature type="domain" description="Cupin type-2" evidence="1">
    <location>
        <begin position="68"/>
        <end position="130"/>
    </location>
</feature>
<reference evidence="2 3" key="1">
    <citation type="journal article" date="2023" name="Int. J. Syst. Evol. Microbiol.">
        <title>Arthrobacter mangrovi sp. nov., an actinobacterium isolated from the rhizosphere of a mangrove.</title>
        <authorList>
            <person name="Hamada M."/>
            <person name="Saitou S."/>
            <person name="Enomoto N."/>
            <person name="Nanri K."/>
            <person name="Hidaka K."/>
            <person name="Miura T."/>
            <person name="Tamura T."/>
        </authorList>
    </citation>
    <scope>NUCLEOTIDE SEQUENCE [LARGE SCALE GENOMIC DNA]</scope>
    <source>
        <strain evidence="2 3">NBRC 112813</strain>
    </source>
</reference>
<dbReference type="InterPro" id="IPR014710">
    <property type="entry name" value="RmlC-like_jellyroll"/>
</dbReference>
<sequence length="196" mass="22002">MTLDTAQVSKSTSPYPAEASEVDEERIYVIRAAERKNLWFLGNLVQPIITSEMTNGQFMLSHTHAYLGSEPPVHEHNGEDEIFYLLEGSVTFWVEDTEVTLGPGDSILMPRNVPHIFQASSEVESRWLNISGPAGLEKFFEDVSVPAEYPGPQRGWRMDPATLERLDVACEKYGITLLPPEDSPRAKQQARRQAKA</sequence>
<dbReference type="Proteomes" id="UP001209654">
    <property type="component" value="Unassembled WGS sequence"/>
</dbReference>
<dbReference type="PANTHER" id="PTHR36440">
    <property type="entry name" value="PUTATIVE (AFU_ORTHOLOGUE AFUA_8G07350)-RELATED"/>
    <property type="match status" value="1"/>
</dbReference>
<gene>
    <name evidence="2" type="ORF">AHIS1636_35730</name>
</gene>
<dbReference type="PANTHER" id="PTHR36440:SF1">
    <property type="entry name" value="PUTATIVE (AFU_ORTHOLOGUE AFUA_8G07350)-RELATED"/>
    <property type="match status" value="1"/>
</dbReference>
<organism evidence="2 3">
    <name type="scientific">Arthrobacter mangrovi</name>
    <dbReference type="NCBI Taxonomy" id="2966350"/>
    <lineage>
        <taxon>Bacteria</taxon>
        <taxon>Bacillati</taxon>
        <taxon>Actinomycetota</taxon>
        <taxon>Actinomycetes</taxon>
        <taxon>Micrococcales</taxon>
        <taxon>Micrococcaceae</taxon>
        <taxon>Arthrobacter</taxon>
    </lineage>
</organism>
<evidence type="ECO:0000259" key="1">
    <source>
        <dbReference type="Pfam" id="PF07883"/>
    </source>
</evidence>
<keyword evidence="3" id="KW-1185">Reference proteome</keyword>
<dbReference type="InterPro" id="IPR013096">
    <property type="entry name" value="Cupin_2"/>
</dbReference>
<dbReference type="InterPro" id="IPR011051">
    <property type="entry name" value="RmlC_Cupin_sf"/>
</dbReference>
<dbReference type="SUPFAM" id="SSF51182">
    <property type="entry name" value="RmlC-like cupins"/>
    <property type="match status" value="1"/>
</dbReference>
<comment type="caution">
    <text evidence="2">The sequence shown here is derived from an EMBL/GenBank/DDBJ whole genome shotgun (WGS) entry which is preliminary data.</text>
</comment>
<evidence type="ECO:0000313" key="2">
    <source>
        <dbReference type="EMBL" id="GLB69130.1"/>
    </source>
</evidence>
<dbReference type="Pfam" id="PF07883">
    <property type="entry name" value="Cupin_2"/>
    <property type="match status" value="1"/>
</dbReference>
<dbReference type="Gene3D" id="2.60.120.10">
    <property type="entry name" value="Jelly Rolls"/>
    <property type="match status" value="1"/>
</dbReference>
<proteinExistence type="predicted"/>
<evidence type="ECO:0000313" key="3">
    <source>
        <dbReference type="Proteomes" id="UP001209654"/>
    </source>
</evidence>
<accession>A0ABQ5MZ32</accession>
<protein>
    <recommendedName>
        <fullName evidence="1">Cupin type-2 domain-containing protein</fullName>
    </recommendedName>
</protein>